<dbReference type="CDD" id="cd00565">
    <property type="entry name" value="Ubl_ThiS"/>
    <property type="match status" value="1"/>
</dbReference>
<dbReference type="AlphaFoldDB" id="A0A1H6F7G0"/>
<accession>A0A1H6F7G0</accession>
<dbReference type="PANTHER" id="PTHR34472">
    <property type="entry name" value="SULFUR CARRIER PROTEIN THIS"/>
    <property type="match status" value="1"/>
</dbReference>
<dbReference type="Pfam" id="PF02597">
    <property type="entry name" value="ThiS"/>
    <property type="match status" value="1"/>
</dbReference>
<dbReference type="Proteomes" id="UP000236724">
    <property type="component" value="Unassembled WGS sequence"/>
</dbReference>
<gene>
    <name evidence="1" type="primary">thiS</name>
    <name evidence="1" type="ORF">MBHS_01925</name>
</gene>
<dbReference type="InterPro" id="IPR012675">
    <property type="entry name" value="Beta-grasp_dom_sf"/>
</dbReference>
<dbReference type="Gene3D" id="3.10.20.30">
    <property type="match status" value="1"/>
</dbReference>
<dbReference type="InterPro" id="IPR010035">
    <property type="entry name" value="Thi_S"/>
</dbReference>
<sequence>MIEIQVNGESRQIPETYNVSELLAALAMEGQRIAVELNQDIVPRSQFAETRFSAGDQVEIVRAIGGG</sequence>
<dbReference type="InterPro" id="IPR003749">
    <property type="entry name" value="ThiS/MoaD-like"/>
</dbReference>
<dbReference type="InterPro" id="IPR016155">
    <property type="entry name" value="Mopterin_synth/thiamin_S_b"/>
</dbReference>
<reference evidence="1 2" key="1">
    <citation type="submission" date="2016-10" db="EMBL/GenBank/DDBJ databases">
        <authorList>
            <person name="de Groot N.N."/>
        </authorList>
    </citation>
    <scope>NUCLEOTIDE SEQUENCE [LARGE SCALE GENOMIC DNA]</scope>
    <source>
        <strain evidence="1">MBHS1</strain>
    </source>
</reference>
<proteinExistence type="predicted"/>
<dbReference type="SUPFAM" id="SSF54285">
    <property type="entry name" value="MoaD/ThiS"/>
    <property type="match status" value="1"/>
</dbReference>
<dbReference type="PANTHER" id="PTHR34472:SF1">
    <property type="entry name" value="SULFUR CARRIER PROTEIN THIS"/>
    <property type="match status" value="1"/>
</dbReference>
<keyword evidence="2" id="KW-1185">Reference proteome</keyword>
<dbReference type="RefSeq" id="WP_286019287.1">
    <property type="nucleotide sequence ID" value="NZ_FMSV02000429.1"/>
</dbReference>
<evidence type="ECO:0000313" key="2">
    <source>
        <dbReference type="Proteomes" id="UP000236724"/>
    </source>
</evidence>
<evidence type="ECO:0000313" key="1">
    <source>
        <dbReference type="EMBL" id="SEH06070.1"/>
    </source>
</evidence>
<dbReference type="EMBL" id="FMSV02000429">
    <property type="protein sequence ID" value="SEH06070.1"/>
    <property type="molecule type" value="Genomic_DNA"/>
</dbReference>
<name>A0A1H6F7G0_9GAMM</name>
<organism evidence="1 2">
    <name type="scientific">Candidatus Venteria ishoeyi</name>
    <dbReference type="NCBI Taxonomy" id="1899563"/>
    <lineage>
        <taxon>Bacteria</taxon>
        <taxon>Pseudomonadati</taxon>
        <taxon>Pseudomonadota</taxon>
        <taxon>Gammaproteobacteria</taxon>
        <taxon>Thiotrichales</taxon>
        <taxon>Thiotrichaceae</taxon>
        <taxon>Venteria</taxon>
    </lineage>
</organism>
<dbReference type="NCBIfam" id="TIGR01683">
    <property type="entry name" value="thiS"/>
    <property type="match status" value="1"/>
</dbReference>
<protein>
    <submittedName>
        <fullName evidence="1">Sulfur carrier protein ThiS</fullName>
    </submittedName>
</protein>